<dbReference type="Proteomes" id="UP000287746">
    <property type="component" value="Unassembled WGS sequence"/>
</dbReference>
<feature type="domain" description="SnoaL-like" evidence="1">
    <location>
        <begin position="19"/>
        <end position="142"/>
    </location>
</feature>
<dbReference type="SUPFAM" id="SSF54427">
    <property type="entry name" value="NTF2-like"/>
    <property type="match status" value="1"/>
</dbReference>
<dbReference type="InterPro" id="IPR032710">
    <property type="entry name" value="NTF2-like_dom_sf"/>
</dbReference>
<evidence type="ECO:0000259" key="1">
    <source>
        <dbReference type="Pfam" id="PF13577"/>
    </source>
</evidence>
<sequence length="151" mass="16514">MASLRDRPLAACVMTESEQAQARAEIRHLQSVYNSAGDRGKIDEVAAVFAEDGVLEIPDAIHRGQQAIAGFLSGVAATGSEGIDLRGSRHHLTTSRIEFTDAGNAQGWTYFFVMRAGQVIQEGSYVDRFVRGAAGWRIAHRRVKLLWTLGD</sequence>
<reference evidence="2 3" key="1">
    <citation type="submission" date="2018-07" db="EMBL/GenBank/DDBJ databases">
        <title>Genomic and Epidemiologic Investigation of an Indolent Hospital Outbreak.</title>
        <authorList>
            <person name="Johnson R.C."/>
            <person name="Deming C."/>
            <person name="Conlan S."/>
            <person name="Zellmer C.J."/>
            <person name="Michelin A.V."/>
            <person name="Lee-Lin S."/>
            <person name="Thomas P.J."/>
            <person name="Park M."/>
            <person name="Weingarten R.A."/>
            <person name="Less J."/>
            <person name="Dekker J.P."/>
            <person name="Frank K.M."/>
            <person name="Musser K.A."/>
            <person name="Mcquiston J.R."/>
            <person name="Henderson D.K."/>
            <person name="Lau A.F."/>
            <person name="Palmore T.N."/>
            <person name="Segre J.A."/>
        </authorList>
    </citation>
    <scope>NUCLEOTIDE SEQUENCE [LARGE SCALE GENOMIC DNA]</scope>
    <source>
        <strain evidence="2 3">SK-CDC1_0717</strain>
    </source>
</reference>
<comment type="caution">
    <text evidence="2">The sequence shown here is derived from an EMBL/GenBank/DDBJ whole genome shotgun (WGS) entry which is preliminary data.</text>
</comment>
<organism evidence="2 3">
    <name type="scientific">Sphingomonas koreensis</name>
    <dbReference type="NCBI Taxonomy" id="93064"/>
    <lineage>
        <taxon>Bacteria</taxon>
        <taxon>Pseudomonadati</taxon>
        <taxon>Pseudomonadota</taxon>
        <taxon>Alphaproteobacteria</taxon>
        <taxon>Sphingomonadales</taxon>
        <taxon>Sphingomonadaceae</taxon>
        <taxon>Sphingomonas</taxon>
    </lineage>
</organism>
<dbReference type="EMBL" id="QQYZ01000002">
    <property type="protein sequence ID" value="RSY89504.1"/>
    <property type="molecule type" value="Genomic_DNA"/>
</dbReference>
<accession>A0A430G7W6</accession>
<dbReference type="Gene3D" id="3.10.450.50">
    <property type="match status" value="1"/>
</dbReference>
<gene>
    <name evidence="2" type="ORF">DAH66_02255</name>
</gene>
<dbReference type="AlphaFoldDB" id="A0A430G7W6"/>
<evidence type="ECO:0000313" key="2">
    <source>
        <dbReference type="EMBL" id="RSY89504.1"/>
    </source>
</evidence>
<evidence type="ECO:0000313" key="3">
    <source>
        <dbReference type="Proteomes" id="UP000287746"/>
    </source>
</evidence>
<name>A0A430G7W6_9SPHN</name>
<dbReference type="CDD" id="cd00531">
    <property type="entry name" value="NTF2_like"/>
    <property type="match status" value="1"/>
</dbReference>
<protein>
    <submittedName>
        <fullName evidence="2">Nuclear transport factor 2 family protein</fullName>
    </submittedName>
</protein>
<dbReference type="InterPro" id="IPR037401">
    <property type="entry name" value="SnoaL-like"/>
</dbReference>
<proteinExistence type="predicted"/>
<dbReference type="Pfam" id="PF13577">
    <property type="entry name" value="SnoaL_4"/>
    <property type="match status" value="1"/>
</dbReference>